<dbReference type="PANTHER" id="PTHR22943">
    <property type="entry name" value="7-TRANSMEMBRANE DOMAIN RECEPTOR C.ELEGANS"/>
    <property type="match status" value="1"/>
</dbReference>
<evidence type="ECO:0000256" key="1">
    <source>
        <dbReference type="SAM" id="Phobius"/>
    </source>
</evidence>
<dbReference type="EMBL" id="CAJFDH010000005">
    <property type="protein sequence ID" value="CAD5223187.1"/>
    <property type="molecule type" value="Genomic_DNA"/>
</dbReference>
<protein>
    <submittedName>
        <fullName evidence="2">Uncharacterized protein</fullName>
    </submittedName>
</protein>
<proteinExistence type="predicted"/>
<accession>A0A811L680</accession>
<dbReference type="PANTHER" id="PTHR22943:SF248">
    <property type="entry name" value="SEVEN TM RECEPTOR"/>
    <property type="match status" value="1"/>
</dbReference>
<keyword evidence="1" id="KW-0472">Membrane</keyword>
<dbReference type="EMBL" id="CAJFCW020000005">
    <property type="protein sequence ID" value="CAG9117339.1"/>
    <property type="molecule type" value="Genomic_DNA"/>
</dbReference>
<comment type="caution">
    <text evidence="2">The sequence shown here is derived from an EMBL/GenBank/DDBJ whole genome shotgun (WGS) entry which is preliminary data.</text>
</comment>
<feature type="transmembrane region" description="Helical" evidence="1">
    <location>
        <begin position="61"/>
        <end position="88"/>
    </location>
</feature>
<keyword evidence="1" id="KW-0812">Transmembrane</keyword>
<organism evidence="2 3">
    <name type="scientific">Bursaphelenchus okinawaensis</name>
    <dbReference type="NCBI Taxonomy" id="465554"/>
    <lineage>
        <taxon>Eukaryota</taxon>
        <taxon>Metazoa</taxon>
        <taxon>Ecdysozoa</taxon>
        <taxon>Nematoda</taxon>
        <taxon>Chromadorea</taxon>
        <taxon>Rhabditida</taxon>
        <taxon>Tylenchina</taxon>
        <taxon>Tylenchomorpha</taxon>
        <taxon>Aphelenchoidea</taxon>
        <taxon>Aphelenchoididae</taxon>
        <taxon>Bursaphelenchus</taxon>
    </lineage>
</organism>
<dbReference type="AlphaFoldDB" id="A0A811L680"/>
<sequence length="204" mass="22963">MTVLLFILTSIVCIPTGYLAYISYAYSGLEKPGFNYGTLWFIERPLPPLVLADLKSDYLKILVGIVTPCTFAAYLLSIILAWLTLRYLRKHRSVQSVQTLKLQRQLSQCLLMQNILPLFTSAAPVIFFSIPIIFGLQVDNSVTIASMFLSWVPICNPVITILVITPYKAAVLRWLDKLWCGLLKRNKLTIKTMALTNGSSMILT</sequence>
<feature type="transmembrane region" description="Helical" evidence="1">
    <location>
        <begin position="148"/>
        <end position="167"/>
    </location>
</feature>
<dbReference type="Proteomes" id="UP000614601">
    <property type="component" value="Unassembled WGS sequence"/>
</dbReference>
<gene>
    <name evidence="2" type="ORF">BOKJ2_LOCUS10018</name>
</gene>
<name>A0A811L680_9BILA</name>
<evidence type="ECO:0000313" key="2">
    <source>
        <dbReference type="EMBL" id="CAD5223187.1"/>
    </source>
</evidence>
<feature type="transmembrane region" description="Helical" evidence="1">
    <location>
        <begin position="109"/>
        <end position="136"/>
    </location>
</feature>
<dbReference type="SUPFAM" id="SSF81321">
    <property type="entry name" value="Family A G protein-coupled receptor-like"/>
    <property type="match status" value="1"/>
</dbReference>
<keyword evidence="3" id="KW-1185">Reference proteome</keyword>
<dbReference type="Pfam" id="PF10326">
    <property type="entry name" value="7TM_GPCR_Str"/>
    <property type="match status" value="1"/>
</dbReference>
<dbReference type="Proteomes" id="UP000783686">
    <property type="component" value="Unassembled WGS sequence"/>
</dbReference>
<reference evidence="2" key="1">
    <citation type="submission" date="2020-09" db="EMBL/GenBank/DDBJ databases">
        <authorList>
            <person name="Kikuchi T."/>
        </authorList>
    </citation>
    <scope>NUCLEOTIDE SEQUENCE</scope>
    <source>
        <strain evidence="2">SH1</strain>
    </source>
</reference>
<keyword evidence="1" id="KW-1133">Transmembrane helix</keyword>
<dbReference type="InterPro" id="IPR019428">
    <property type="entry name" value="7TM_GPCR_serpentine_rcpt_Str"/>
</dbReference>
<evidence type="ECO:0000313" key="3">
    <source>
        <dbReference type="Proteomes" id="UP000614601"/>
    </source>
</evidence>
<dbReference type="OrthoDB" id="5790586at2759"/>